<protein>
    <submittedName>
        <fullName evidence="1">Uncharacterized protein</fullName>
    </submittedName>
</protein>
<sequence length="103" mass="10300">MRGVGLAGVLWVVTGAVGCVCEGLWCGLILGAVFPEGVPKFGARGAGRGGWGCVRGVGLAGDPLVVTEVVGCAGEDLRAGLDLEVVFSDRGAKFRPRGTSGAV</sequence>
<name>B5HL73_STRX2</name>
<dbReference type="AlphaFoldDB" id="B5HL73"/>
<dbReference type="EMBL" id="CM000951">
    <property type="protein sequence ID" value="EDY53578.2"/>
    <property type="molecule type" value="Genomic_DNA"/>
</dbReference>
<evidence type="ECO:0000313" key="2">
    <source>
        <dbReference type="Proteomes" id="UP000002785"/>
    </source>
</evidence>
<gene>
    <name evidence="1" type="ORF">SSEG_00158</name>
</gene>
<accession>B5HL73</accession>
<evidence type="ECO:0000313" key="1">
    <source>
        <dbReference type="EMBL" id="EDY53578.2"/>
    </source>
</evidence>
<organism evidence="1 2">
    <name type="scientific">Streptomyces sviceus (strain ATCC 29083 / DSM 924 / JCM 4929 / NBRC 13980 / NCIMB 11184 / NRRL 5439 / UC 5370)</name>
    <dbReference type="NCBI Taxonomy" id="463191"/>
    <lineage>
        <taxon>Bacteria</taxon>
        <taxon>Bacillati</taxon>
        <taxon>Actinomycetota</taxon>
        <taxon>Actinomycetes</taxon>
        <taxon>Kitasatosporales</taxon>
        <taxon>Streptomycetaceae</taxon>
        <taxon>Streptomyces</taxon>
    </lineage>
</organism>
<dbReference type="HOGENOM" id="CLU_2262350_0_0_11"/>
<keyword evidence="2" id="KW-1185">Reference proteome</keyword>
<reference evidence="1" key="1">
    <citation type="submission" date="2009-10" db="EMBL/GenBank/DDBJ databases">
        <title>The genome sequence of Streptomyces sviceus strain ATCC 29083.</title>
        <authorList>
            <consortium name="The Broad Institute Genome Sequencing Platform"/>
            <consortium name="Broad Institute Microbial Sequencing Center"/>
            <person name="Fischbach M."/>
            <person name="Godfrey P."/>
            <person name="Ward D."/>
            <person name="Young S."/>
            <person name="Zeng Q."/>
            <person name="Koehrsen M."/>
            <person name="Alvarado L."/>
            <person name="Berlin A.M."/>
            <person name="Bochicchio J."/>
            <person name="Borenstein D."/>
            <person name="Chapman S.B."/>
            <person name="Chen Z."/>
            <person name="Engels R."/>
            <person name="Freedman E."/>
            <person name="Gellesch M."/>
            <person name="Goldberg J."/>
            <person name="Griggs A."/>
            <person name="Gujja S."/>
            <person name="Heilman E.R."/>
            <person name="Heiman D.I."/>
            <person name="Hepburn T.A."/>
            <person name="Howarth C."/>
            <person name="Jen D."/>
            <person name="Larson L."/>
            <person name="Lewis B."/>
            <person name="Mehta T."/>
            <person name="Park D."/>
            <person name="Pearson M."/>
            <person name="Richards J."/>
            <person name="Roberts A."/>
            <person name="Saif S."/>
            <person name="Shea T.D."/>
            <person name="Shenoy N."/>
            <person name="Sisk P."/>
            <person name="Stolte C."/>
            <person name="Sykes S.N."/>
            <person name="Thomson T."/>
            <person name="Walk T."/>
            <person name="White J."/>
            <person name="Yandava C."/>
            <person name="Straight P."/>
            <person name="Clardy J."/>
            <person name="Hung D."/>
            <person name="Kolter R."/>
            <person name="Mekalanos J."/>
            <person name="Walker S."/>
            <person name="Walsh C.T."/>
            <person name="Wieland-Brown L.C."/>
            <person name="Haas B."/>
            <person name="Nusbaum C."/>
            <person name="Birren B."/>
        </authorList>
    </citation>
    <scope>NUCLEOTIDE SEQUENCE [LARGE SCALE GENOMIC DNA]</scope>
    <source>
        <strain evidence="1">ATCC 29083</strain>
    </source>
</reference>
<dbReference type="Proteomes" id="UP000002785">
    <property type="component" value="Chromosome"/>
</dbReference>
<dbReference type="PROSITE" id="PS51257">
    <property type="entry name" value="PROKAR_LIPOPROTEIN"/>
    <property type="match status" value="1"/>
</dbReference>
<proteinExistence type="predicted"/>